<keyword evidence="5" id="KW-0698">rRNA processing</keyword>
<dbReference type="GO" id="GO:0031428">
    <property type="term" value="C:box C/D methylation guide snoRNP complex"/>
    <property type="evidence" value="ECO:0007669"/>
    <property type="project" value="EnsemblFungi"/>
</dbReference>
<dbReference type="PANTHER" id="PTHR10894">
    <property type="entry name" value="NUCLEOLAR PROTEIN 5 NUCLEOLAR PROTEIN NOP5 NOP58"/>
    <property type="match status" value="1"/>
</dbReference>
<dbReference type="GO" id="GO:1902570">
    <property type="term" value="P:protein localization to nucleolus"/>
    <property type="evidence" value="ECO:0007669"/>
    <property type="project" value="EnsemblFungi"/>
</dbReference>
<dbReference type="Proteomes" id="UP000014074">
    <property type="component" value="Unassembled WGS sequence"/>
</dbReference>
<feature type="region of interest" description="Disordered" evidence="9">
    <location>
        <begin position="575"/>
        <end position="634"/>
    </location>
</feature>
<evidence type="ECO:0000259" key="10">
    <source>
        <dbReference type="PROSITE" id="PS51358"/>
    </source>
</evidence>
<evidence type="ECO:0000256" key="8">
    <source>
        <dbReference type="ARBA" id="ARBA00024837"/>
    </source>
</evidence>
<protein>
    <recommendedName>
        <fullName evidence="3">Nucleolar protein 58</fullName>
    </recommendedName>
</protein>
<dbReference type="GO" id="GO:0017069">
    <property type="term" value="F:snRNA binding"/>
    <property type="evidence" value="ECO:0007669"/>
    <property type="project" value="EnsemblFungi"/>
</dbReference>
<gene>
    <name evidence="11" type="ORF">UCRPA7_1045</name>
</gene>
<dbReference type="GO" id="GO:0000480">
    <property type="term" value="P:endonucleolytic cleavage in 5'-ETS of tricistronic rRNA transcript (SSU-rRNA, 5.8S rRNA, LSU-rRNA)"/>
    <property type="evidence" value="ECO:0007669"/>
    <property type="project" value="EnsemblFungi"/>
</dbReference>
<dbReference type="InterPro" id="IPR042239">
    <property type="entry name" value="Nop_C"/>
</dbReference>
<dbReference type="InterPro" id="IPR036070">
    <property type="entry name" value="Nop_dom_sf"/>
</dbReference>
<dbReference type="HOGENOM" id="CLU_015495_5_0_1"/>
<feature type="compositionally biased region" description="Polar residues" evidence="9">
    <location>
        <begin position="487"/>
        <end position="503"/>
    </location>
</feature>
<dbReference type="PROSITE" id="PS51358">
    <property type="entry name" value="NOP"/>
    <property type="match status" value="1"/>
</dbReference>
<dbReference type="GeneID" id="19321157"/>
<comment type="subcellular location">
    <subcellularLocation>
        <location evidence="1">Nucleus</location>
        <location evidence="1">Nucleolus</location>
    </subcellularLocation>
</comment>
<dbReference type="PANTHER" id="PTHR10894:SF1">
    <property type="entry name" value="NUCLEOLAR PROTEIN 58"/>
    <property type="match status" value="1"/>
</dbReference>
<comment type="similarity">
    <text evidence="2">Belongs to the NOP5/NOP56 family.</text>
</comment>
<dbReference type="InterPro" id="IPR045056">
    <property type="entry name" value="Nop56/Nop58"/>
</dbReference>
<evidence type="ECO:0000256" key="4">
    <source>
        <dbReference type="ARBA" id="ARBA00022517"/>
    </source>
</evidence>
<dbReference type="OrthoDB" id="6780543at2759"/>
<dbReference type="GO" id="GO:0000447">
    <property type="term" value="P:endonucleolytic cleavage in ITS1 to separate SSU-rRNA from 5.8S rRNA and LSU-rRNA from tricistronic rRNA transcript (SSU-rRNA, 5.8S rRNA, LSU-rRNA)"/>
    <property type="evidence" value="ECO:0007669"/>
    <property type="project" value="EnsemblFungi"/>
</dbReference>
<evidence type="ECO:0000256" key="2">
    <source>
        <dbReference type="ARBA" id="ARBA00009211"/>
    </source>
</evidence>
<evidence type="ECO:0000256" key="5">
    <source>
        <dbReference type="ARBA" id="ARBA00022552"/>
    </source>
</evidence>
<dbReference type="KEGG" id="tmn:UCRPA7_1045"/>
<sequence length="634" mass="69316">MPLFILSETSAGYALFKAKDKKLLDSGDLASRLESADKINGELKLKELVKWDSAAAGLEEIAGLIEGKVTPMLSKLLEGLKDEKKATLAVADKTLGNAIHKLPQFNITPVTDSTTAELYRGIRAHLTDLIPGILPENLRSLSLGLSHSLSRHKLRFSPDKVDVMIIQAISLLDDLDKELNTYAMRVKEWYGWHFPELGKILNDNLAYARVILTVGLRTKTAETDLSEILPEEIEAAVKSAAEVSMGTEITEEDLINIQLLAEQVVSYTEYRAELSRYLDARMKAIAPNLTELVGTLVGARLIAHAGSLMNLAKNPGSTIQILGAEKALFRALKTKHSTPKYGLIYHASLVGQATGKNKGKIARQLASKAALGVRSDALGEFGDDDDEEVRSALGVAARAKIENNLRRLEGKPLLAKGVAVGPNGQAAAAPSKWDVKEARKYNIDADGLAGDEPAAKAEKKDKKEKKSKKALIQEVEEDEEMEDAPAQNGTANGARSPTLSPVSDDSDVEPADKSEKKAQKKRRKEREVRRAAQTEQAERRAAAAPATGKPVTEADFERLAKLAGIPVTKFKRKFERGDVELNEDGTPRVFSKKELKKLRKAEEAGESSSKKRKVDEDEEEKPKKKKKRSSDVKA</sequence>
<evidence type="ECO:0000256" key="9">
    <source>
        <dbReference type="SAM" id="MobiDB-lite"/>
    </source>
</evidence>
<dbReference type="InterPro" id="IPR002687">
    <property type="entry name" value="Nop_dom"/>
</dbReference>
<dbReference type="FunFam" id="1.10.287.4070:FF:000001">
    <property type="entry name" value="Probable Nucleolar protein 58"/>
    <property type="match status" value="1"/>
</dbReference>
<reference evidence="12" key="1">
    <citation type="journal article" date="2013" name="Genome Announc.">
        <title>Draft genome sequence of the ascomycete Phaeoacremonium aleophilum strain UCR-PA7, a causal agent of the esca disease complex in grapevines.</title>
        <authorList>
            <person name="Blanco-Ulate B."/>
            <person name="Rolshausen P."/>
            <person name="Cantu D."/>
        </authorList>
    </citation>
    <scope>NUCLEOTIDE SEQUENCE [LARGE SCALE GENOMIC DNA]</scope>
    <source>
        <strain evidence="12">UCR-PA7</strain>
    </source>
</reference>
<dbReference type="AlphaFoldDB" id="R8BVQ4"/>
<dbReference type="GO" id="GO:0032040">
    <property type="term" value="C:small-subunit processome"/>
    <property type="evidence" value="ECO:0007669"/>
    <property type="project" value="EnsemblFungi"/>
</dbReference>
<dbReference type="Pfam" id="PF01798">
    <property type="entry name" value="Nop"/>
    <property type="match status" value="1"/>
</dbReference>
<dbReference type="Gene3D" id="1.10.287.4070">
    <property type="match status" value="1"/>
</dbReference>
<feature type="domain" description="Nop" evidence="10">
    <location>
        <begin position="285"/>
        <end position="410"/>
    </location>
</feature>
<accession>R8BVQ4</accession>
<dbReference type="eggNOG" id="KOG2572">
    <property type="taxonomic scope" value="Eukaryota"/>
</dbReference>
<organism evidence="11 12">
    <name type="scientific">Phaeoacremonium minimum (strain UCR-PA7)</name>
    <name type="common">Esca disease fungus</name>
    <name type="synonym">Togninia minima</name>
    <dbReference type="NCBI Taxonomy" id="1286976"/>
    <lineage>
        <taxon>Eukaryota</taxon>
        <taxon>Fungi</taxon>
        <taxon>Dikarya</taxon>
        <taxon>Ascomycota</taxon>
        <taxon>Pezizomycotina</taxon>
        <taxon>Sordariomycetes</taxon>
        <taxon>Sordariomycetidae</taxon>
        <taxon>Togniniales</taxon>
        <taxon>Togniniaceae</taxon>
        <taxon>Phaeoacremonium</taxon>
    </lineage>
</organism>
<dbReference type="SMART" id="SM00931">
    <property type="entry name" value="NOSIC"/>
    <property type="match status" value="1"/>
</dbReference>
<dbReference type="SUPFAM" id="SSF89124">
    <property type="entry name" value="Nop domain"/>
    <property type="match status" value="1"/>
</dbReference>
<proteinExistence type="inferred from homology"/>
<evidence type="ECO:0000256" key="7">
    <source>
        <dbReference type="ARBA" id="ARBA00023274"/>
    </source>
</evidence>
<evidence type="ECO:0000313" key="11">
    <source>
        <dbReference type="EMBL" id="EOO03432.1"/>
    </source>
</evidence>
<keyword evidence="12" id="KW-1185">Reference proteome</keyword>
<evidence type="ECO:0000313" key="12">
    <source>
        <dbReference type="Proteomes" id="UP000014074"/>
    </source>
</evidence>
<feature type="region of interest" description="Disordered" evidence="9">
    <location>
        <begin position="447"/>
        <end position="554"/>
    </location>
</feature>
<feature type="compositionally biased region" description="Basic and acidic residues" evidence="9">
    <location>
        <begin position="525"/>
        <end position="541"/>
    </location>
</feature>
<dbReference type="InterPro" id="IPR012974">
    <property type="entry name" value="NOP58/56_N"/>
</dbReference>
<dbReference type="GO" id="GO:0000472">
    <property type="term" value="P:endonucleolytic cleavage to generate mature 5'-end of SSU-rRNA from (SSU-rRNA, 5.8S rRNA, LSU-rRNA)"/>
    <property type="evidence" value="ECO:0007669"/>
    <property type="project" value="EnsemblFungi"/>
</dbReference>
<name>R8BVQ4_PHAM7</name>
<evidence type="ECO:0000256" key="3">
    <source>
        <dbReference type="ARBA" id="ARBA00020379"/>
    </source>
</evidence>
<dbReference type="Pfam" id="PF08156">
    <property type="entry name" value="NOP5NT"/>
    <property type="match status" value="1"/>
</dbReference>
<dbReference type="Gene3D" id="1.10.246.90">
    <property type="entry name" value="Nop domain"/>
    <property type="match status" value="1"/>
</dbReference>
<dbReference type="GO" id="GO:0030515">
    <property type="term" value="F:snoRNA binding"/>
    <property type="evidence" value="ECO:0007669"/>
    <property type="project" value="InterPro"/>
</dbReference>
<keyword evidence="7" id="KW-0687">Ribonucleoprotein</keyword>
<comment type="function">
    <text evidence="8">Required for pre-18S rRNA processing. May bind microtubules.</text>
</comment>
<dbReference type="InterPro" id="IPR012976">
    <property type="entry name" value="NOSIC"/>
</dbReference>
<dbReference type="GO" id="GO:0000452">
    <property type="term" value="P:snoRNA guided rRNA 2'-O-methylation"/>
    <property type="evidence" value="ECO:0007669"/>
    <property type="project" value="EnsemblFungi"/>
</dbReference>
<keyword evidence="6" id="KW-0539">Nucleus</keyword>
<evidence type="ECO:0000256" key="1">
    <source>
        <dbReference type="ARBA" id="ARBA00004604"/>
    </source>
</evidence>
<evidence type="ECO:0000256" key="6">
    <source>
        <dbReference type="ARBA" id="ARBA00023242"/>
    </source>
</evidence>
<dbReference type="FunFam" id="1.10.246.90:FF:000003">
    <property type="entry name" value="Nucleolar protein 58"/>
    <property type="match status" value="1"/>
</dbReference>
<dbReference type="EMBL" id="KB932824">
    <property type="protein sequence ID" value="EOO03432.1"/>
    <property type="molecule type" value="Genomic_DNA"/>
</dbReference>
<dbReference type="RefSeq" id="XP_007911825.1">
    <property type="nucleotide sequence ID" value="XM_007913634.1"/>
</dbReference>
<keyword evidence="4" id="KW-0690">Ribosome biogenesis</keyword>
<dbReference type="GO" id="GO:0000494">
    <property type="term" value="P:box C/D sno(s)RNA 3'-end processing"/>
    <property type="evidence" value="ECO:0007669"/>
    <property type="project" value="EnsemblFungi"/>
</dbReference>
<feature type="compositionally biased region" description="Acidic residues" evidence="9">
    <location>
        <begin position="474"/>
        <end position="483"/>
    </location>
</feature>